<dbReference type="PROSITE" id="PS51755">
    <property type="entry name" value="OMPR_PHOB"/>
    <property type="match status" value="1"/>
</dbReference>
<protein>
    <submittedName>
        <fullName evidence="9">DNA-binding response OmpR family regulator</fullName>
    </submittedName>
</protein>
<dbReference type="EMBL" id="JAUSQZ010000001">
    <property type="protein sequence ID" value="MDP9830700.1"/>
    <property type="molecule type" value="Genomic_DNA"/>
</dbReference>
<keyword evidence="10" id="KW-1185">Reference proteome</keyword>
<evidence type="ECO:0000313" key="10">
    <source>
        <dbReference type="Proteomes" id="UP001235712"/>
    </source>
</evidence>
<keyword evidence="2" id="KW-0805">Transcription regulation</keyword>
<evidence type="ECO:0000256" key="2">
    <source>
        <dbReference type="ARBA" id="ARBA00023015"/>
    </source>
</evidence>
<evidence type="ECO:0000256" key="3">
    <source>
        <dbReference type="ARBA" id="ARBA00023125"/>
    </source>
</evidence>
<dbReference type="SUPFAM" id="SSF46894">
    <property type="entry name" value="C-terminal effector domain of the bipartite response regulators"/>
    <property type="match status" value="1"/>
</dbReference>
<dbReference type="InterPro" id="IPR001789">
    <property type="entry name" value="Sig_transdc_resp-reg_receiver"/>
</dbReference>
<dbReference type="InterPro" id="IPR036388">
    <property type="entry name" value="WH-like_DNA-bd_sf"/>
</dbReference>
<comment type="caution">
    <text evidence="9">The sequence shown here is derived from an EMBL/GenBank/DDBJ whole genome shotgun (WGS) entry which is preliminary data.</text>
</comment>
<keyword evidence="4" id="KW-0804">Transcription</keyword>
<dbReference type="SUPFAM" id="SSF52172">
    <property type="entry name" value="CheY-like"/>
    <property type="match status" value="1"/>
</dbReference>
<evidence type="ECO:0000256" key="6">
    <source>
        <dbReference type="PROSITE-ProRule" id="PRU01091"/>
    </source>
</evidence>
<evidence type="ECO:0000313" key="9">
    <source>
        <dbReference type="EMBL" id="MDP9830700.1"/>
    </source>
</evidence>
<evidence type="ECO:0000256" key="5">
    <source>
        <dbReference type="PROSITE-ProRule" id="PRU00169"/>
    </source>
</evidence>
<dbReference type="RefSeq" id="WP_307249765.1">
    <property type="nucleotide sequence ID" value="NZ_JAUSQZ010000001.1"/>
</dbReference>
<feature type="DNA-binding region" description="OmpR/PhoB-type" evidence="6">
    <location>
        <begin position="136"/>
        <end position="235"/>
    </location>
</feature>
<keyword evidence="1 5" id="KW-0597">Phosphoprotein</keyword>
<dbReference type="GO" id="GO:0003677">
    <property type="term" value="F:DNA binding"/>
    <property type="evidence" value="ECO:0007669"/>
    <property type="project" value="UniProtKB-KW"/>
</dbReference>
<dbReference type="CDD" id="cd00383">
    <property type="entry name" value="trans_reg_C"/>
    <property type="match status" value="1"/>
</dbReference>
<dbReference type="Pfam" id="PF00486">
    <property type="entry name" value="Trans_reg_C"/>
    <property type="match status" value="1"/>
</dbReference>
<keyword evidence="3 6" id="KW-0238">DNA-binding</keyword>
<dbReference type="PROSITE" id="PS50110">
    <property type="entry name" value="RESPONSE_REGULATORY"/>
    <property type="match status" value="1"/>
</dbReference>
<gene>
    <name evidence="9" type="ORF">J2S57_006449</name>
</gene>
<feature type="domain" description="OmpR/PhoB-type" evidence="8">
    <location>
        <begin position="136"/>
        <end position="235"/>
    </location>
</feature>
<sequence length="244" mass="26676">MGAHVLVAEDDARQAEMLRRYLAAEGHTATVVHDGASALQQARAAAPDLLVLDVMMPGLDGLSVCRALREESAVPILMLTARATLDDLVRGLDTGADDYLTKPYSPREFMARVRTLLRRVTVPRPNPSKPPNDPEDRTFGIGDLTVDPARHQVTLAGSQIDCTPGEFAILETLAAAPGRVFTRAQLLVHTNGLDRSSTERTIDVHVMNLRRKIEQNPRRPAYLLTVFGIGYRMNADVRPGPGQP</sequence>
<dbReference type="CDD" id="cd17574">
    <property type="entry name" value="REC_OmpR"/>
    <property type="match status" value="1"/>
</dbReference>
<dbReference type="InterPro" id="IPR016032">
    <property type="entry name" value="Sig_transdc_resp-reg_C-effctor"/>
</dbReference>
<dbReference type="InterPro" id="IPR011006">
    <property type="entry name" value="CheY-like_superfamily"/>
</dbReference>
<feature type="domain" description="Response regulatory" evidence="7">
    <location>
        <begin position="4"/>
        <end position="117"/>
    </location>
</feature>
<proteinExistence type="predicted"/>
<dbReference type="Gene3D" id="3.40.50.2300">
    <property type="match status" value="1"/>
</dbReference>
<dbReference type="SMART" id="SM00448">
    <property type="entry name" value="REC"/>
    <property type="match status" value="1"/>
</dbReference>
<dbReference type="InterPro" id="IPR039420">
    <property type="entry name" value="WalR-like"/>
</dbReference>
<dbReference type="SMART" id="SM00862">
    <property type="entry name" value="Trans_reg_C"/>
    <property type="match status" value="1"/>
</dbReference>
<evidence type="ECO:0000256" key="1">
    <source>
        <dbReference type="ARBA" id="ARBA00022553"/>
    </source>
</evidence>
<dbReference type="Pfam" id="PF00072">
    <property type="entry name" value="Response_reg"/>
    <property type="match status" value="1"/>
</dbReference>
<organism evidence="9 10">
    <name type="scientific">Kineosporia succinea</name>
    <dbReference type="NCBI Taxonomy" id="84632"/>
    <lineage>
        <taxon>Bacteria</taxon>
        <taxon>Bacillati</taxon>
        <taxon>Actinomycetota</taxon>
        <taxon>Actinomycetes</taxon>
        <taxon>Kineosporiales</taxon>
        <taxon>Kineosporiaceae</taxon>
        <taxon>Kineosporia</taxon>
    </lineage>
</organism>
<name>A0ABT9PEV2_9ACTN</name>
<dbReference type="Gene3D" id="1.10.10.10">
    <property type="entry name" value="Winged helix-like DNA-binding domain superfamily/Winged helix DNA-binding domain"/>
    <property type="match status" value="1"/>
</dbReference>
<dbReference type="PANTHER" id="PTHR48111:SF4">
    <property type="entry name" value="DNA-BINDING DUAL TRANSCRIPTIONAL REGULATOR OMPR"/>
    <property type="match status" value="1"/>
</dbReference>
<accession>A0ABT9PEV2</accession>
<dbReference type="Proteomes" id="UP001235712">
    <property type="component" value="Unassembled WGS sequence"/>
</dbReference>
<evidence type="ECO:0000259" key="7">
    <source>
        <dbReference type="PROSITE" id="PS50110"/>
    </source>
</evidence>
<evidence type="ECO:0000259" key="8">
    <source>
        <dbReference type="PROSITE" id="PS51755"/>
    </source>
</evidence>
<feature type="modified residue" description="4-aspartylphosphate" evidence="5">
    <location>
        <position position="53"/>
    </location>
</feature>
<reference evidence="9 10" key="1">
    <citation type="submission" date="2023-07" db="EMBL/GenBank/DDBJ databases">
        <title>Sequencing the genomes of 1000 actinobacteria strains.</title>
        <authorList>
            <person name="Klenk H.-P."/>
        </authorList>
    </citation>
    <scope>NUCLEOTIDE SEQUENCE [LARGE SCALE GENOMIC DNA]</scope>
    <source>
        <strain evidence="9 10">DSM 44388</strain>
    </source>
</reference>
<dbReference type="PANTHER" id="PTHR48111">
    <property type="entry name" value="REGULATOR OF RPOS"/>
    <property type="match status" value="1"/>
</dbReference>
<evidence type="ECO:0000256" key="4">
    <source>
        <dbReference type="ARBA" id="ARBA00023163"/>
    </source>
</evidence>
<dbReference type="InterPro" id="IPR001867">
    <property type="entry name" value="OmpR/PhoB-type_DNA-bd"/>
</dbReference>
<dbReference type="Gene3D" id="6.10.250.690">
    <property type="match status" value="1"/>
</dbReference>